<dbReference type="AlphaFoldDB" id="Q2ESN6"/>
<dbReference type="InterPro" id="IPR007159">
    <property type="entry name" value="SpoVT-AbrB_dom"/>
</dbReference>
<reference evidence="2" key="4">
    <citation type="journal article" date="2007" name="Plasmid">
        <title>Complete nucleotide sequence of pBMB67, a 67-kb plasmid from Bacillus thuringiensis strain YBT-1520.</title>
        <authorList>
            <person name="Chao L."/>
            <person name="Qiyu B."/>
            <person name="Fuping S."/>
            <person name="Ming S."/>
            <person name="Dafang H."/>
            <person name="Guiming L."/>
            <person name="Ziniu Y."/>
        </authorList>
    </citation>
    <scope>NUCLEOTIDE SEQUENCE</scope>
    <source>
        <plasmid evidence="2">pBMB67</plasmid>
    </source>
</reference>
<feature type="domain" description="SpoVT-AbrB" evidence="1">
    <location>
        <begin position="32"/>
        <end position="77"/>
    </location>
</feature>
<accession>Q2ESN6</accession>
<organism evidence="2">
    <name type="scientific">Bacillus thuringiensis</name>
    <dbReference type="NCBI Taxonomy" id="1428"/>
    <lineage>
        <taxon>Bacteria</taxon>
        <taxon>Bacillati</taxon>
        <taxon>Bacillota</taxon>
        <taxon>Bacilli</taxon>
        <taxon>Bacillales</taxon>
        <taxon>Bacillaceae</taxon>
        <taxon>Bacillus</taxon>
        <taxon>Bacillus cereus group</taxon>
    </lineage>
</organism>
<dbReference type="SUPFAM" id="SSF89447">
    <property type="entry name" value="AbrB/MazE/MraZ-like"/>
    <property type="match status" value="1"/>
</dbReference>
<reference evidence="2" key="2">
    <citation type="submission" date="2006-01" db="EMBL/GenBank/DDBJ databases">
        <authorList>
            <person name="Bao Q."/>
        </authorList>
    </citation>
    <scope>NUCLEOTIDE SEQUENCE</scope>
    <source>
        <plasmid evidence="2">pBMB67</plasmid>
    </source>
</reference>
<dbReference type="InterPro" id="IPR037914">
    <property type="entry name" value="SpoVT-AbrB_sf"/>
</dbReference>
<dbReference type="NCBIfam" id="TIGR01439">
    <property type="entry name" value="lp_hng_hel_AbrB"/>
    <property type="match status" value="1"/>
</dbReference>
<dbReference type="Gene3D" id="2.10.260.10">
    <property type="match status" value="1"/>
</dbReference>
<protein>
    <recommendedName>
        <fullName evidence="1">SpoVT-AbrB domain-containing protein</fullName>
    </recommendedName>
</protein>
<geneLocation type="plasmid" evidence="2">
    <name>pBMB67</name>
</geneLocation>
<proteinExistence type="predicted"/>
<reference evidence="2" key="1">
    <citation type="submission" date="2006-01" db="EMBL/GenBank/DDBJ databases">
        <authorList>
            <person name="Yu Z."/>
            <person name="Sun M."/>
            <person name="Liu C."/>
        </authorList>
    </citation>
    <scope>NUCLEOTIDE SEQUENCE</scope>
    <source>
        <plasmid evidence="2">pBMB67</plasmid>
    </source>
</reference>
<evidence type="ECO:0000259" key="1">
    <source>
        <dbReference type="SMART" id="SM00966"/>
    </source>
</evidence>
<reference evidence="2" key="3">
    <citation type="submission" date="2006-01" db="EMBL/GenBank/DDBJ databases">
        <authorList>
            <person name="Song F."/>
            <person name="Huang D."/>
        </authorList>
    </citation>
    <scope>NUCLEOTIDE SEQUENCE</scope>
    <source>
        <plasmid evidence="2">pBMB67</plasmid>
    </source>
</reference>
<dbReference type="EMBL" id="DQ363750">
    <property type="protein sequence ID" value="ABD24342.1"/>
    <property type="molecule type" value="Genomic_DNA"/>
</dbReference>
<sequence length="110" mass="12322">MQHLRKIKKDVCTMQIKNENRGLISSSGQFTSTLSQKGQVTIPAKIRDYIDAKAGDQIQFVIEGDNVFVNVVKKNSLLALFGAMPPKAGEPNLSWEEIRREAKEEMISSE</sequence>
<name>Q2ESN6_BACTU</name>
<evidence type="ECO:0000313" key="2">
    <source>
        <dbReference type="EMBL" id="ABD24342.1"/>
    </source>
</evidence>
<dbReference type="GO" id="GO:0003677">
    <property type="term" value="F:DNA binding"/>
    <property type="evidence" value="ECO:0007669"/>
    <property type="project" value="InterPro"/>
</dbReference>
<keyword evidence="2" id="KW-0614">Plasmid</keyword>
<dbReference type="Pfam" id="PF04014">
    <property type="entry name" value="MazE_antitoxin"/>
    <property type="match status" value="1"/>
</dbReference>
<dbReference type="SMART" id="SM00966">
    <property type="entry name" value="SpoVT_AbrB"/>
    <property type="match status" value="1"/>
</dbReference>
<gene>
    <name evidence="2" type="ORF">pBMB67_040</name>
</gene>